<evidence type="ECO:0000256" key="1">
    <source>
        <dbReference type="ARBA" id="ARBA00004651"/>
    </source>
</evidence>
<dbReference type="PANTHER" id="PTHR22926:SF3">
    <property type="entry name" value="UNDECAPRENYL-PHOSPHATE ALPHA-N-ACETYLGLUCOSAMINYL 1-PHOSPHATE TRANSFERASE"/>
    <property type="match status" value="1"/>
</dbReference>
<dbReference type="PROSITE" id="PS01348">
    <property type="entry name" value="MRAY_2"/>
    <property type="match status" value="1"/>
</dbReference>
<evidence type="ECO:0000256" key="2">
    <source>
        <dbReference type="ARBA" id="ARBA00022475"/>
    </source>
</evidence>
<dbReference type="RefSeq" id="WP_092648683.1">
    <property type="nucleotide sequence ID" value="NZ_LT629792.1"/>
</dbReference>
<evidence type="ECO:0000256" key="7">
    <source>
        <dbReference type="SAM" id="Phobius"/>
    </source>
</evidence>
<feature type="transmembrane region" description="Helical" evidence="7">
    <location>
        <begin position="77"/>
        <end position="95"/>
    </location>
</feature>
<sequence>MKVYLLLMLIASGVTAIMTPLVRWTCLRWGIVPKLRERDIQVTPIPRLGGIAMTVGLLITLLIGSRIPYMAPVYSTSIPWAVMAGAAAMCVLGVLDDLLELDWLTKLTGQILIAGLMALQGVQLVSFPIFGITIGSSRLSLIATVFVMVGIVNAVNFIDGLDGLAAGVVGIGAAVFFGYSYLLSRQLGAQSYATTASLIVIALVGICAGFLWYNYHPSSIMMGGGAETLGLILAASGVIVTGQIDPNVLERSQIIAGLMPIILPLAVIVVPIGDLMVTAVRRMMRGKSPFHADRSHFHDRLLARGRSHRAVVMILYLWTAIISTAALSLLLVEWNRTVMIFVPLIVLATILTASEFPWKISARARPPQSEADAPDPRSER</sequence>
<feature type="transmembrane region" description="Helical" evidence="7">
    <location>
        <begin position="310"/>
        <end position="332"/>
    </location>
</feature>
<feature type="transmembrane region" description="Helical" evidence="7">
    <location>
        <begin position="45"/>
        <end position="65"/>
    </location>
</feature>
<dbReference type="InterPro" id="IPR018480">
    <property type="entry name" value="PNAcMuramoyl-5peptid_Trfase_CS"/>
</dbReference>
<dbReference type="Pfam" id="PF00953">
    <property type="entry name" value="Glycos_transf_4"/>
    <property type="match status" value="1"/>
</dbReference>
<keyword evidence="3 8" id="KW-0808">Transferase</keyword>
<reference evidence="8 9" key="1">
    <citation type="submission" date="2016-10" db="EMBL/GenBank/DDBJ databases">
        <authorList>
            <person name="Varghese N."/>
            <person name="Submissions S."/>
        </authorList>
    </citation>
    <scope>NUCLEOTIDE SEQUENCE [LARGE SCALE GENOMIC DNA]</scope>
    <source>
        <strain evidence="8 9">DSM 9169</strain>
    </source>
</reference>
<keyword evidence="6 7" id="KW-0472">Membrane</keyword>
<gene>
    <name evidence="8" type="ORF">SAMN04489714_1356</name>
</gene>
<evidence type="ECO:0000313" key="8">
    <source>
        <dbReference type="EMBL" id="SDT97485.1"/>
    </source>
</evidence>
<evidence type="ECO:0000256" key="4">
    <source>
        <dbReference type="ARBA" id="ARBA00022692"/>
    </source>
</evidence>
<protein>
    <submittedName>
        <fullName evidence="8">UDP-GlcNAc:undecaprenyl-phosphate GlcNAc-1-phosphate transferase</fullName>
    </submittedName>
</protein>
<evidence type="ECO:0000256" key="3">
    <source>
        <dbReference type="ARBA" id="ARBA00022679"/>
    </source>
</evidence>
<name>A0ABY0V8A5_9ACTO</name>
<keyword evidence="2" id="KW-1003">Cell membrane</keyword>
<dbReference type="EMBL" id="LT629792">
    <property type="protein sequence ID" value="SDT97485.1"/>
    <property type="molecule type" value="Genomic_DNA"/>
</dbReference>
<dbReference type="Proteomes" id="UP000198976">
    <property type="component" value="Chromosome I"/>
</dbReference>
<dbReference type="InterPro" id="IPR000715">
    <property type="entry name" value="Glycosyl_transferase_4"/>
</dbReference>
<keyword evidence="5 7" id="KW-1133">Transmembrane helix</keyword>
<evidence type="ECO:0000256" key="6">
    <source>
        <dbReference type="ARBA" id="ARBA00023136"/>
    </source>
</evidence>
<keyword evidence="9" id="KW-1185">Reference proteome</keyword>
<feature type="transmembrane region" description="Helical" evidence="7">
    <location>
        <begin position="164"/>
        <end position="183"/>
    </location>
</feature>
<feature type="transmembrane region" description="Helical" evidence="7">
    <location>
        <begin position="107"/>
        <end position="127"/>
    </location>
</feature>
<dbReference type="PANTHER" id="PTHR22926">
    <property type="entry name" value="PHOSPHO-N-ACETYLMURAMOYL-PENTAPEPTIDE-TRANSFERASE"/>
    <property type="match status" value="1"/>
</dbReference>
<dbReference type="CDD" id="cd06853">
    <property type="entry name" value="GT_WecA_like"/>
    <property type="match status" value="1"/>
</dbReference>
<keyword evidence="4 7" id="KW-0812">Transmembrane</keyword>
<feature type="transmembrane region" description="Helical" evidence="7">
    <location>
        <begin position="338"/>
        <end position="358"/>
    </location>
</feature>
<accession>A0ABY0V8A5</accession>
<dbReference type="GO" id="GO:0016740">
    <property type="term" value="F:transferase activity"/>
    <property type="evidence" value="ECO:0007669"/>
    <property type="project" value="UniProtKB-KW"/>
</dbReference>
<proteinExistence type="predicted"/>
<organism evidence="8 9">
    <name type="scientific">Schaalia radingae</name>
    <dbReference type="NCBI Taxonomy" id="131110"/>
    <lineage>
        <taxon>Bacteria</taxon>
        <taxon>Bacillati</taxon>
        <taxon>Actinomycetota</taxon>
        <taxon>Actinomycetes</taxon>
        <taxon>Actinomycetales</taxon>
        <taxon>Actinomycetaceae</taxon>
        <taxon>Schaalia</taxon>
    </lineage>
</organism>
<evidence type="ECO:0000313" key="9">
    <source>
        <dbReference type="Proteomes" id="UP000198976"/>
    </source>
</evidence>
<feature type="transmembrane region" description="Helical" evidence="7">
    <location>
        <begin position="254"/>
        <end position="277"/>
    </location>
</feature>
<evidence type="ECO:0000256" key="5">
    <source>
        <dbReference type="ARBA" id="ARBA00022989"/>
    </source>
</evidence>
<feature type="transmembrane region" description="Helical" evidence="7">
    <location>
        <begin position="195"/>
        <end position="215"/>
    </location>
</feature>
<feature type="transmembrane region" description="Helical" evidence="7">
    <location>
        <begin position="139"/>
        <end position="158"/>
    </location>
</feature>
<comment type="subcellular location">
    <subcellularLocation>
        <location evidence="1">Cell membrane</location>
        <topology evidence="1">Multi-pass membrane protein</topology>
    </subcellularLocation>
</comment>